<dbReference type="EMBL" id="JBBLZC010000002">
    <property type="protein sequence ID" value="MEK0082234.1"/>
    <property type="molecule type" value="Genomic_DNA"/>
</dbReference>
<dbReference type="Gene3D" id="3.40.50.1820">
    <property type="entry name" value="alpha/beta hydrolase"/>
    <property type="match status" value="1"/>
</dbReference>
<evidence type="ECO:0000313" key="3">
    <source>
        <dbReference type="EMBL" id="MEK0082234.1"/>
    </source>
</evidence>
<dbReference type="RefSeq" id="WP_418158082.1">
    <property type="nucleotide sequence ID" value="NZ_JBBLZC010000002.1"/>
</dbReference>
<proteinExistence type="predicted"/>
<dbReference type="InterPro" id="IPR010333">
    <property type="entry name" value="VirJ"/>
</dbReference>
<keyword evidence="1" id="KW-0732">Signal</keyword>
<comment type="caution">
    <text evidence="3">The sequence shown here is derived from an EMBL/GenBank/DDBJ whole genome shotgun (WGS) entry which is preliminary data.</text>
</comment>
<dbReference type="GO" id="GO:0016787">
    <property type="term" value="F:hydrolase activity"/>
    <property type="evidence" value="ECO:0007669"/>
    <property type="project" value="UniProtKB-KW"/>
</dbReference>
<evidence type="ECO:0000313" key="4">
    <source>
        <dbReference type="Proteomes" id="UP001375743"/>
    </source>
</evidence>
<evidence type="ECO:0000256" key="1">
    <source>
        <dbReference type="SAM" id="SignalP"/>
    </source>
</evidence>
<feature type="chain" id="PRO_5046945995" evidence="1">
    <location>
        <begin position="23"/>
        <end position="460"/>
    </location>
</feature>
<dbReference type="PIRSF" id="PIRSF029063">
    <property type="entry name" value="IV_sec_VirJ"/>
    <property type="match status" value="1"/>
</dbReference>
<accession>A0ABU8XMT9</accession>
<dbReference type="Pfam" id="PF06057">
    <property type="entry name" value="VirJ"/>
    <property type="match status" value="1"/>
</dbReference>
<feature type="domain" description="Bacterial virulence" evidence="2">
    <location>
        <begin position="271"/>
        <end position="458"/>
    </location>
</feature>
<reference evidence="3 4" key="1">
    <citation type="submission" date="2024-01" db="EMBL/GenBank/DDBJ databases">
        <title>Multi-omics insights into the function and evolution of sodium benzoate biodegradation pathways in Benzoatithermus flavus gen. nov., sp. nov. from hot spring.</title>
        <authorList>
            <person name="Hu C.-J."/>
            <person name="Li W.-J."/>
        </authorList>
    </citation>
    <scope>NUCLEOTIDE SEQUENCE [LARGE SCALE GENOMIC DNA]</scope>
    <source>
        <strain evidence="3 4">SYSU G07066</strain>
    </source>
</reference>
<keyword evidence="4" id="KW-1185">Reference proteome</keyword>
<dbReference type="SUPFAM" id="SSF53474">
    <property type="entry name" value="alpha/beta-Hydrolases"/>
    <property type="match status" value="2"/>
</dbReference>
<dbReference type="InterPro" id="IPR029058">
    <property type="entry name" value="AB_hydrolase_fold"/>
</dbReference>
<feature type="signal peptide" evidence="1">
    <location>
        <begin position="1"/>
        <end position="22"/>
    </location>
</feature>
<name>A0ABU8XMT9_9PROT</name>
<keyword evidence="3" id="KW-0378">Hydrolase</keyword>
<sequence length="460" mass="48526">MVRLVGAAVVLLLALVAGASLAPARARTVDGLNLGHLELIEPEGEPRGLVFLLSDADGLTPGLEAAATKLAGELGVIVAPVDLPGSLRRLEAEAESDGSECLYLVGDIEEASQRIQAQGKRERYLTPIVAGTGAGAAVAYVALAQSPDATIDGAASDGFSTRIVTQKPFCGEAPPHPAAEGGFAYGPSERPLPGWWRVAVPPEDATAARSFAAAVASNQEKTVLEASAGSDLAARLVLLLRPPVEAAQAESQTVADLPLVELPVAGKGRYMAVIYSGDGGWRDIDKDIAGRLQASGIPVVGVDSLRYFWSAKTPEQVGSDLALILDHYREAWGRPDVVLAGYSFGADILPFAYNRLPPDQKQHVRRLSLLGVSSSADFEIHVTGWLGVNEHEGSLPTLPELRAIPHGLIQCFYGEEEEDPVCARPELADTQLVKTGGGHHFDGNYEKLADEILAGLPQRP</sequence>
<dbReference type="Proteomes" id="UP001375743">
    <property type="component" value="Unassembled WGS sequence"/>
</dbReference>
<protein>
    <submittedName>
        <fullName evidence="3">AcvB/VirJ family lysyl-phosphatidylglycerol hydrolase</fullName>
    </submittedName>
</protein>
<evidence type="ECO:0000259" key="2">
    <source>
        <dbReference type="Pfam" id="PF06057"/>
    </source>
</evidence>
<organism evidence="3 4">
    <name type="scientific">Benzoatithermus flavus</name>
    <dbReference type="NCBI Taxonomy" id="3108223"/>
    <lineage>
        <taxon>Bacteria</taxon>
        <taxon>Pseudomonadati</taxon>
        <taxon>Pseudomonadota</taxon>
        <taxon>Alphaproteobacteria</taxon>
        <taxon>Geminicoccales</taxon>
        <taxon>Geminicoccaceae</taxon>
        <taxon>Benzoatithermus</taxon>
    </lineage>
</organism>
<dbReference type="InterPro" id="IPR011225">
    <property type="entry name" value="IV_sec_VirJ"/>
</dbReference>
<gene>
    <name evidence="3" type="ORF">U1T56_03650</name>
</gene>